<gene>
    <name evidence="1" type="ORF">GCM10022232_68980</name>
</gene>
<accession>A0ABP7STC5</accession>
<evidence type="ECO:0008006" key="3">
    <source>
        <dbReference type="Google" id="ProtNLM"/>
    </source>
</evidence>
<sequence>MSDDIREPLYGAQAAEVGAALRRLLAPGTQPETLPQRPVLTPFRVALLRRRT</sequence>
<dbReference type="EMBL" id="BAAAZX010000024">
    <property type="protein sequence ID" value="GAA4016054.1"/>
    <property type="molecule type" value="Genomic_DNA"/>
</dbReference>
<dbReference type="RefSeq" id="WP_345568775.1">
    <property type="nucleotide sequence ID" value="NZ_BAAAZX010000024.1"/>
</dbReference>
<keyword evidence="2" id="KW-1185">Reference proteome</keyword>
<name>A0ABP7STC5_9ACTN</name>
<proteinExistence type="predicted"/>
<dbReference type="Proteomes" id="UP001500456">
    <property type="component" value="Unassembled WGS sequence"/>
</dbReference>
<evidence type="ECO:0000313" key="1">
    <source>
        <dbReference type="EMBL" id="GAA4016054.1"/>
    </source>
</evidence>
<protein>
    <recommendedName>
        <fullName evidence="3">SAM-dependent methyltransferase</fullName>
    </recommendedName>
</protein>
<evidence type="ECO:0000313" key="2">
    <source>
        <dbReference type="Proteomes" id="UP001500456"/>
    </source>
</evidence>
<organism evidence="1 2">
    <name type="scientific">Streptomyces plumbiresistens</name>
    <dbReference type="NCBI Taxonomy" id="511811"/>
    <lineage>
        <taxon>Bacteria</taxon>
        <taxon>Bacillati</taxon>
        <taxon>Actinomycetota</taxon>
        <taxon>Actinomycetes</taxon>
        <taxon>Kitasatosporales</taxon>
        <taxon>Streptomycetaceae</taxon>
        <taxon>Streptomyces</taxon>
    </lineage>
</organism>
<comment type="caution">
    <text evidence="1">The sequence shown here is derived from an EMBL/GenBank/DDBJ whole genome shotgun (WGS) entry which is preliminary data.</text>
</comment>
<reference evidence="2" key="1">
    <citation type="journal article" date="2019" name="Int. J. Syst. Evol. Microbiol.">
        <title>The Global Catalogue of Microorganisms (GCM) 10K type strain sequencing project: providing services to taxonomists for standard genome sequencing and annotation.</title>
        <authorList>
            <consortium name="The Broad Institute Genomics Platform"/>
            <consortium name="The Broad Institute Genome Sequencing Center for Infectious Disease"/>
            <person name="Wu L."/>
            <person name="Ma J."/>
        </authorList>
    </citation>
    <scope>NUCLEOTIDE SEQUENCE [LARGE SCALE GENOMIC DNA]</scope>
    <source>
        <strain evidence="2">JCM 16924</strain>
    </source>
</reference>